<comment type="caution">
    <text evidence="2">The sequence shown here is derived from an EMBL/GenBank/DDBJ whole genome shotgun (WGS) entry which is preliminary data.</text>
</comment>
<dbReference type="Proteomes" id="UP000450917">
    <property type="component" value="Unassembled WGS sequence"/>
</dbReference>
<dbReference type="InterPro" id="IPR005646">
    <property type="entry name" value="FapA"/>
</dbReference>
<name>A0A7X2Z8Q3_9BACL</name>
<evidence type="ECO:0000313" key="2">
    <source>
        <dbReference type="EMBL" id="MUG70393.1"/>
    </source>
</evidence>
<evidence type="ECO:0000259" key="1">
    <source>
        <dbReference type="SMART" id="SM01245"/>
    </source>
</evidence>
<dbReference type="Pfam" id="PF14804">
    <property type="entry name" value="Jag_N"/>
    <property type="match status" value="1"/>
</dbReference>
<dbReference type="InterPro" id="IPR038247">
    <property type="entry name" value="Jag_N_dom_sf"/>
</dbReference>
<dbReference type="Pfam" id="PF20250">
    <property type="entry name" value="FapA_N"/>
    <property type="match status" value="1"/>
</dbReference>
<dbReference type="InterPro" id="IPR032782">
    <property type="entry name" value="KhpB_N"/>
</dbReference>
<organism evidence="2 3">
    <name type="scientific">Paenibacillus validus</name>
    <dbReference type="NCBI Taxonomy" id="44253"/>
    <lineage>
        <taxon>Bacteria</taxon>
        <taxon>Bacillati</taxon>
        <taxon>Bacillota</taxon>
        <taxon>Bacilli</taxon>
        <taxon>Bacillales</taxon>
        <taxon>Paenibacillaceae</taxon>
        <taxon>Paenibacillus</taxon>
    </lineage>
</organism>
<dbReference type="InterPro" id="IPR046865">
    <property type="entry name" value="FapA_b_solenoid"/>
</dbReference>
<evidence type="ECO:0000313" key="3">
    <source>
        <dbReference type="Proteomes" id="UP000450917"/>
    </source>
</evidence>
<dbReference type="InterPro" id="IPR046866">
    <property type="entry name" value="FapA_N"/>
</dbReference>
<dbReference type="Gene3D" id="3.30.30.80">
    <property type="entry name" value="probable RNA-binding protein from clostridium symbiosum atcc 14940"/>
    <property type="match status" value="1"/>
</dbReference>
<proteinExistence type="predicted"/>
<reference evidence="2 3" key="1">
    <citation type="submission" date="2019-11" db="EMBL/GenBank/DDBJ databases">
        <title>Draft genome sequences of five Paenibacillus species of dairy origin.</title>
        <authorList>
            <person name="Olajide A.M."/>
            <person name="Chen S."/>
            <person name="Lapointe G."/>
        </authorList>
    </citation>
    <scope>NUCLEOTIDE SEQUENCE [LARGE SCALE GENOMIC DNA]</scope>
    <source>
        <strain evidence="2 3">2CS3</strain>
    </source>
</reference>
<protein>
    <submittedName>
        <fullName evidence="2">DUF342 domain-containing protein</fullName>
    </submittedName>
</protein>
<gene>
    <name evidence="2" type="ORF">GNP93_06840</name>
</gene>
<dbReference type="PANTHER" id="PTHR38032">
    <property type="entry name" value="POLYMERASE-RELATED"/>
    <property type="match status" value="1"/>
</dbReference>
<dbReference type="SMART" id="SM01245">
    <property type="entry name" value="Jag_N"/>
    <property type="match status" value="1"/>
</dbReference>
<dbReference type="RefSeq" id="WP_127604377.1">
    <property type="nucleotide sequence ID" value="NZ_JARTHJ010000074.1"/>
</dbReference>
<sequence>MFAKGKSVVSKGKTVKEAVAIALDLMGETMEHVDIEILETESKGILGIGSRPAVIRVTLKEMGAVSEAEDPVSMATLEKEMASIEPAEDRLLPPLSPEKRDESDLLGKVWVADGMIFCKDAEDHYPLISPGKDIKFYKNDELIEKTVVVSEQDILHVELQDDILEPQWEIVVSDDKMEAVLKVVPGARIYRRLKEKAPHSYIQLEVEEHLIPVTIETGPVMEKLRELGIVYGIDYTQIASACTSDEPGVFVIAKGNPPKPGKNGCFLSLQDMEIKNGLKERSDGTVDYREIREFPSTQPGQVLGIVQPPVPGMPGTTVTNEPVFPPEVLPLVVHEGKGIVLVGDGTKVVATEAGHPLIKEKGTTVHISVVPKLMIAKDVDLQTGNLHFVGDVEIVGSIQDAMLVEAQGNVLVHHNVNRAKIFAGSSIIIRKNIISSEINAGKNHMLIAEIHHILGDLIQQMRSMINAIHQLSTVSAFKVSSFSQAGLGPLIKILCDGKFKSFPQLTTSLIHKIQSGTGVLEESWAEFSERLYKGFMLTHSEFRSVEEMVQLMKRAEQLFTDTQENSENADCFIKAGYTLNSQLYSSGDIVIMEQGVYNSKLYAGGFIEVDGYIRGGEIYAAKGVKISEAGAKGGMSTRITVPKGETIRLNRVMEDTMIQIGTKMHKFTTQSSNVYARLDEEGQLLIK</sequence>
<dbReference type="AlphaFoldDB" id="A0A7X2Z8Q3"/>
<dbReference type="PANTHER" id="PTHR38032:SF1">
    <property type="entry name" value="RNA-BINDING PROTEIN KHPB N-TERMINAL DOMAIN-CONTAINING PROTEIN"/>
    <property type="match status" value="1"/>
</dbReference>
<feature type="domain" description="RNA-binding protein KhpB N-terminal" evidence="1">
    <location>
        <begin position="9"/>
        <end position="60"/>
    </location>
</feature>
<accession>A0A7X2Z8Q3</accession>
<dbReference type="EMBL" id="WNZX01000004">
    <property type="protein sequence ID" value="MUG70393.1"/>
    <property type="molecule type" value="Genomic_DNA"/>
</dbReference>
<keyword evidence="3" id="KW-1185">Reference proteome</keyword>
<dbReference type="Pfam" id="PF03961">
    <property type="entry name" value="FapA"/>
    <property type="match status" value="1"/>
</dbReference>